<feature type="region of interest" description="Disordered" evidence="2">
    <location>
        <begin position="325"/>
        <end position="433"/>
    </location>
</feature>
<proteinExistence type="inferred from homology"/>
<dbReference type="GO" id="GO:0032797">
    <property type="term" value="C:SMN complex"/>
    <property type="evidence" value="ECO:0007669"/>
    <property type="project" value="TreeGrafter"/>
</dbReference>
<dbReference type="Pfam" id="PF04938">
    <property type="entry name" value="SIP1"/>
    <property type="match status" value="1"/>
</dbReference>
<gene>
    <name evidence="3" type="ORF">BKA67DRAFT_554026</name>
</gene>
<feature type="region of interest" description="Disordered" evidence="2">
    <location>
        <begin position="124"/>
        <end position="173"/>
    </location>
</feature>
<sequence length="521" mass="57003">MAEKRSADTTSDQPGKRHRFNGSSNSSKRHGQGVDETYGQRFAFGNLDAATIPNDRDLEWEDESDALAYLKFVRNQAEGIPHVLVAKKSGPELPTAEDGTIDRSIYEDGRGDFRGYYHDGAYTALPAGYDEEGDEDDEYRDQEGAEGDAETEDAGNDNEIKSEESSIGGPRNSNSAEIHEAYYIALSQQYHLLRTKLRSKPPSSVVSALPPDHPTEVGGFGASPSPFKQWSSRLTHTDPLPAQIASMHKDSVLRLLRIVLNGKFFRRGQEVRERTSRWIWALLARLPEKGELDYQDIGVVRELGKRAVLFMLSLAEADVLQEQFGVGSSGGNEDVGEVEVEEAEEASADGEDESGSHNASKPEDGHDTKDDNTKSQNQSSGTMNTDEPRKELSPAASGIPSPPSDVEMEIDSDEEDGEVSSEPQSQSHNDTPADIETAKARLLAQLETQDEERTESPSTTGHASTSNTALGEITVVQETVAAKTDVNVRATLNMILTVAGEFYGQRDLLEFRDPFGHNIEG</sequence>
<dbReference type="PANTHER" id="PTHR12794">
    <property type="entry name" value="GEMIN2"/>
    <property type="match status" value="1"/>
</dbReference>
<feature type="region of interest" description="Disordered" evidence="2">
    <location>
        <begin position="447"/>
        <end position="470"/>
    </location>
</feature>
<feature type="region of interest" description="Disordered" evidence="2">
    <location>
        <begin position="1"/>
        <end position="39"/>
    </location>
</feature>
<keyword evidence="4" id="KW-1185">Reference proteome</keyword>
<comment type="similarity">
    <text evidence="1">Belongs to the gemin-2 family.</text>
</comment>
<feature type="compositionally biased region" description="Acidic residues" evidence="2">
    <location>
        <begin position="129"/>
        <end position="156"/>
    </location>
</feature>
<dbReference type="EMBL" id="JAGPXC010000002">
    <property type="protein sequence ID" value="KAH6657030.1"/>
    <property type="molecule type" value="Genomic_DNA"/>
</dbReference>
<dbReference type="OrthoDB" id="428895at2759"/>
<feature type="compositionally biased region" description="Basic and acidic residues" evidence="2">
    <location>
        <begin position="360"/>
        <end position="373"/>
    </location>
</feature>
<evidence type="ECO:0000256" key="2">
    <source>
        <dbReference type="SAM" id="MobiDB-lite"/>
    </source>
</evidence>
<evidence type="ECO:0000256" key="1">
    <source>
        <dbReference type="ARBA" id="ARBA00025758"/>
    </source>
</evidence>
<dbReference type="Gene3D" id="1.20.58.1070">
    <property type="match status" value="1"/>
</dbReference>
<name>A0A9P8US46_9PEZI</name>
<protein>
    <submittedName>
        <fullName evidence="3">Uncharacterized protein</fullName>
    </submittedName>
</protein>
<dbReference type="GO" id="GO:0000387">
    <property type="term" value="P:spliceosomal snRNP assembly"/>
    <property type="evidence" value="ECO:0007669"/>
    <property type="project" value="InterPro"/>
</dbReference>
<dbReference type="AlphaFoldDB" id="A0A9P8US46"/>
<dbReference type="GeneID" id="70130848"/>
<dbReference type="Proteomes" id="UP000758603">
    <property type="component" value="Unassembled WGS sequence"/>
</dbReference>
<feature type="compositionally biased region" description="Acidic residues" evidence="2">
    <location>
        <begin position="334"/>
        <end position="353"/>
    </location>
</feature>
<organism evidence="3 4">
    <name type="scientific">Truncatella angustata</name>
    <dbReference type="NCBI Taxonomy" id="152316"/>
    <lineage>
        <taxon>Eukaryota</taxon>
        <taxon>Fungi</taxon>
        <taxon>Dikarya</taxon>
        <taxon>Ascomycota</taxon>
        <taxon>Pezizomycotina</taxon>
        <taxon>Sordariomycetes</taxon>
        <taxon>Xylariomycetidae</taxon>
        <taxon>Amphisphaeriales</taxon>
        <taxon>Sporocadaceae</taxon>
        <taxon>Truncatella</taxon>
    </lineage>
</organism>
<dbReference type="RefSeq" id="XP_045961264.1">
    <property type="nucleotide sequence ID" value="XM_046101956.1"/>
</dbReference>
<dbReference type="InterPro" id="IPR035426">
    <property type="entry name" value="Gemin2/Brr1"/>
</dbReference>
<accession>A0A9P8US46</accession>
<comment type="caution">
    <text evidence="3">The sequence shown here is derived from an EMBL/GenBank/DDBJ whole genome shotgun (WGS) entry which is preliminary data.</text>
</comment>
<reference evidence="3" key="1">
    <citation type="journal article" date="2021" name="Nat. Commun.">
        <title>Genetic determinants of endophytism in the Arabidopsis root mycobiome.</title>
        <authorList>
            <person name="Mesny F."/>
            <person name="Miyauchi S."/>
            <person name="Thiergart T."/>
            <person name="Pickel B."/>
            <person name="Atanasova L."/>
            <person name="Karlsson M."/>
            <person name="Huettel B."/>
            <person name="Barry K.W."/>
            <person name="Haridas S."/>
            <person name="Chen C."/>
            <person name="Bauer D."/>
            <person name="Andreopoulos W."/>
            <person name="Pangilinan J."/>
            <person name="LaButti K."/>
            <person name="Riley R."/>
            <person name="Lipzen A."/>
            <person name="Clum A."/>
            <person name="Drula E."/>
            <person name="Henrissat B."/>
            <person name="Kohler A."/>
            <person name="Grigoriev I.V."/>
            <person name="Martin F.M."/>
            <person name="Hacquard S."/>
        </authorList>
    </citation>
    <scope>NUCLEOTIDE SEQUENCE</scope>
    <source>
        <strain evidence="3">MPI-SDFR-AT-0073</strain>
    </source>
</reference>
<feature type="compositionally biased region" description="Acidic residues" evidence="2">
    <location>
        <begin position="406"/>
        <end position="419"/>
    </location>
</feature>
<feature type="compositionally biased region" description="Polar residues" evidence="2">
    <location>
        <begin position="456"/>
        <end position="469"/>
    </location>
</feature>
<feature type="compositionally biased region" description="Polar residues" evidence="2">
    <location>
        <begin position="374"/>
        <end position="385"/>
    </location>
</feature>
<dbReference type="PANTHER" id="PTHR12794:SF0">
    <property type="entry name" value="GEM-ASSOCIATED PROTEIN 2"/>
    <property type="match status" value="1"/>
</dbReference>
<dbReference type="GO" id="GO:0005634">
    <property type="term" value="C:nucleus"/>
    <property type="evidence" value="ECO:0007669"/>
    <property type="project" value="TreeGrafter"/>
</dbReference>
<evidence type="ECO:0000313" key="3">
    <source>
        <dbReference type="EMBL" id="KAH6657030.1"/>
    </source>
</evidence>
<evidence type="ECO:0000313" key="4">
    <source>
        <dbReference type="Proteomes" id="UP000758603"/>
    </source>
</evidence>